<name>A0A7J4IZC7_9ARCH</name>
<gene>
    <name evidence="3" type="ORF">HA254_00645</name>
</gene>
<sequence>MPTDSFTGKEIPKGRAMMYVKKDGTIYWFADKKSEKNLLKLHRNPSKTKWTNFYHKEKEIKAKSKEPTKKGAKKGK</sequence>
<organism evidence="3 4">
    <name type="scientific">Candidatus Iainarchaeum sp</name>
    <dbReference type="NCBI Taxonomy" id="3101447"/>
    <lineage>
        <taxon>Archaea</taxon>
        <taxon>Candidatus Iainarchaeota</taxon>
        <taxon>Candidatus Iainarchaeia</taxon>
        <taxon>Candidatus Iainarchaeales</taxon>
        <taxon>Candidatus Iainarchaeaceae</taxon>
        <taxon>Candidatus Iainarchaeum</taxon>
    </lineage>
</organism>
<evidence type="ECO:0000256" key="1">
    <source>
        <dbReference type="ARBA" id="ARBA00005647"/>
    </source>
</evidence>
<dbReference type="EMBL" id="DUGC01000012">
    <property type="protein sequence ID" value="HIH09157.1"/>
    <property type="molecule type" value="Genomic_DNA"/>
</dbReference>
<feature type="domain" description="Large ribosomal subunit protein eL24-related N-terminal" evidence="2">
    <location>
        <begin position="3"/>
        <end position="59"/>
    </location>
</feature>
<evidence type="ECO:0000313" key="3">
    <source>
        <dbReference type="EMBL" id="HIH09157.1"/>
    </source>
</evidence>
<dbReference type="Gene3D" id="2.30.170.20">
    <property type="entry name" value="Ribosomal protein L24e"/>
    <property type="match status" value="1"/>
</dbReference>
<keyword evidence="3" id="KW-0687">Ribonucleoprotein</keyword>
<dbReference type="InterPro" id="IPR038630">
    <property type="entry name" value="L24e/L24_sf"/>
</dbReference>
<protein>
    <submittedName>
        <fullName evidence="3">50S ribosomal protein L24e</fullName>
    </submittedName>
</protein>
<keyword evidence="3" id="KW-0689">Ribosomal protein</keyword>
<dbReference type="AlphaFoldDB" id="A0A7J4IZC7"/>
<reference evidence="4" key="1">
    <citation type="journal article" date="2020" name="bioRxiv">
        <title>A rank-normalized archaeal taxonomy based on genome phylogeny resolves widespread incomplete and uneven classifications.</title>
        <authorList>
            <person name="Rinke C."/>
            <person name="Chuvochina M."/>
            <person name="Mussig A.J."/>
            <person name="Chaumeil P.-A."/>
            <person name="Waite D.W."/>
            <person name="Whitman W.B."/>
            <person name="Parks D.H."/>
            <person name="Hugenholtz P."/>
        </authorList>
    </citation>
    <scope>NUCLEOTIDE SEQUENCE [LARGE SCALE GENOMIC DNA]</scope>
</reference>
<evidence type="ECO:0000259" key="2">
    <source>
        <dbReference type="Pfam" id="PF01246"/>
    </source>
</evidence>
<accession>A0A7J4IZC7</accession>
<proteinExistence type="inferred from homology"/>
<dbReference type="InterPro" id="IPR000988">
    <property type="entry name" value="Ribosomal_eL24-rel_N"/>
</dbReference>
<comment type="similarity">
    <text evidence="1">Belongs to the eukaryotic ribosomal protein eL24 family.</text>
</comment>
<evidence type="ECO:0000313" key="4">
    <source>
        <dbReference type="Proteomes" id="UP000565078"/>
    </source>
</evidence>
<dbReference type="Proteomes" id="UP000565078">
    <property type="component" value="Unassembled WGS sequence"/>
</dbReference>
<dbReference type="SUPFAM" id="SSF57716">
    <property type="entry name" value="Glucocorticoid receptor-like (DNA-binding domain)"/>
    <property type="match status" value="1"/>
</dbReference>
<dbReference type="GO" id="GO:0005840">
    <property type="term" value="C:ribosome"/>
    <property type="evidence" value="ECO:0007669"/>
    <property type="project" value="UniProtKB-KW"/>
</dbReference>
<comment type="caution">
    <text evidence="3">The sequence shown here is derived from an EMBL/GenBank/DDBJ whole genome shotgun (WGS) entry which is preliminary data.</text>
</comment>
<dbReference type="Pfam" id="PF01246">
    <property type="entry name" value="Ribosomal_L24e"/>
    <property type="match status" value="1"/>
</dbReference>